<evidence type="ECO:0000256" key="1">
    <source>
        <dbReference type="ARBA" id="ARBA00001973"/>
    </source>
</evidence>
<evidence type="ECO:0000259" key="18">
    <source>
        <dbReference type="Pfam" id="PF03443"/>
    </source>
</evidence>
<dbReference type="GO" id="GO:0030245">
    <property type="term" value="P:cellulose catabolic process"/>
    <property type="evidence" value="ECO:0007669"/>
    <property type="project" value="UniProtKB-KW"/>
</dbReference>
<comment type="subcellular location">
    <subcellularLocation>
        <location evidence="2">Secreted</location>
    </subcellularLocation>
</comment>
<evidence type="ECO:0000256" key="4">
    <source>
        <dbReference type="ARBA" id="ARBA00022723"/>
    </source>
</evidence>
<dbReference type="Gene3D" id="2.70.50.70">
    <property type="match status" value="1"/>
</dbReference>
<dbReference type="EC" id="1.14.99.56" evidence="15"/>
<evidence type="ECO:0000256" key="5">
    <source>
        <dbReference type="ARBA" id="ARBA00022729"/>
    </source>
</evidence>
<dbReference type="PANTHER" id="PTHR33353">
    <property type="entry name" value="PUTATIVE (AFU_ORTHOLOGUE AFUA_1G12560)-RELATED"/>
    <property type="match status" value="1"/>
</dbReference>
<gene>
    <name evidence="19" type="ORF">B0I35DRAFT_424858</name>
</gene>
<evidence type="ECO:0000256" key="3">
    <source>
        <dbReference type="ARBA" id="ARBA00022525"/>
    </source>
</evidence>
<feature type="signal peptide" evidence="17">
    <location>
        <begin position="1"/>
        <end position="17"/>
    </location>
</feature>
<evidence type="ECO:0000256" key="17">
    <source>
        <dbReference type="SAM" id="SignalP"/>
    </source>
</evidence>
<dbReference type="OrthoDB" id="5271017at2759"/>
<comment type="caution">
    <text evidence="19">The sequence shown here is derived from an EMBL/GenBank/DDBJ whole genome shotgun (WGS) entry which is preliminary data.</text>
</comment>
<evidence type="ECO:0000256" key="7">
    <source>
        <dbReference type="ARBA" id="ARBA00023002"/>
    </source>
</evidence>
<dbReference type="GO" id="GO:0005576">
    <property type="term" value="C:extracellular region"/>
    <property type="evidence" value="ECO:0007669"/>
    <property type="project" value="UniProtKB-SubCell"/>
</dbReference>
<feature type="chain" id="PRO_5035452154" description="lytic cellulose monooxygenase (C4-dehydrogenating)" evidence="17">
    <location>
        <begin position="18"/>
        <end position="259"/>
    </location>
</feature>
<dbReference type="PANTHER" id="PTHR33353:SF10">
    <property type="entry name" value="ENDO-BETA-1,4-GLUCANASE D"/>
    <property type="match status" value="1"/>
</dbReference>
<keyword evidence="11" id="KW-0119">Carbohydrate metabolism</keyword>
<keyword evidence="9" id="KW-0503">Monooxygenase</keyword>
<keyword evidence="3" id="KW-0964">Secreted</keyword>
<evidence type="ECO:0000256" key="15">
    <source>
        <dbReference type="ARBA" id="ARBA00047174"/>
    </source>
</evidence>
<evidence type="ECO:0000256" key="9">
    <source>
        <dbReference type="ARBA" id="ARBA00023033"/>
    </source>
</evidence>
<evidence type="ECO:0000256" key="14">
    <source>
        <dbReference type="ARBA" id="ARBA00045077"/>
    </source>
</evidence>
<keyword evidence="10" id="KW-1015">Disulfide bond</keyword>
<reference evidence="19" key="1">
    <citation type="journal article" date="2021" name="Nat. Commun.">
        <title>Genetic determinants of endophytism in the Arabidopsis root mycobiome.</title>
        <authorList>
            <person name="Mesny F."/>
            <person name="Miyauchi S."/>
            <person name="Thiergart T."/>
            <person name="Pickel B."/>
            <person name="Atanasova L."/>
            <person name="Karlsson M."/>
            <person name="Huettel B."/>
            <person name="Barry K.W."/>
            <person name="Haridas S."/>
            <person name="Chen C."/>
            <person name="Bauer D."/>
            <person name="Andreopoulos W."/>
            <person name="Pangilinan J."/>
            <person name="LaButti K."/>
            <person name="Riley R."/>
            <person name="Lipzen A."/>
            <person name="Clum A."/>
            <person name="Drula E."/>
            <person name="Henrissat B."/>
            <person name="Kohler A."/>
            <person name="Grigoriev I.V."/>
            <person name="Martin F.M."/>
            <person name="Hacquard S."/>
        </authorList>
    </citation>
    <scope>NUCLEOTIDE SEQUENCE</scope>
    <source>
        <strain evidence="19">MPI-CAGE-CH-0235</strain>
    </source>
</reference>
<keyword evidence="19" id="KW-0378">Hydrolase</keyword>
<evidence type="ECO:0000256" key="6">
    <source>
        <dbReference type="ARBA" id="ARBA00023001"/>
    </source>
</evidence>
<evidence type="ECO:0000256" key="11">
    <source>
        <dbReference type="ARBA" id="ARBA00023277"/>
    </source>
</evidence>
<sequence length="259" mass="27426">MKSSLLVALAAVAPAFAHYNFESLIVNGQSTGPYEYVRRVKNSNSPVENASSPNMICNVGGNDADSRAATKTYTVAPGAQIGFNVNANLGHPGPLYVYMSKAPSGVSASDYLGDGEWFKVYALTTDRIDPNTGLSWASFPNSQGITNFSFTLPQNLPAGDYLVRPEHIGLHGAGTFGGAQFYMGCAQIRVTGNGNGTPSPTVRIPGFYTGREAGILINIYWPPPQSYGSPGPAVWPGQCEDHTPNPAGRTSDGDCTPMR</sequence>
<evidence type="ECO:0000256" key="16">
    <source>
        <dbReference type="SAM" id="MobiDB-lite"/>
    </source>
</evidence>
<dbReference type="AlphaFoldDB" id="A0A8K0WV59"/>
<comment type="cofactor">
    <cofactor evidence="1">
        <name>Cu(2+)</name>
        <dbReference type="ChEBI" id="CHEBI:29036"/>
    </cofactor>
</comment>
<evidence type="ECO:0000256" key="2">
    <source>
        <dbReference type="ARBA" id="ARBA00004613"/>
    </source>
</evidence>
<keyword evidence="4" id="KW-0479">Metal-binding</keyword>
<dbReference type="GO" id="GO:0004497">
    <property type="term" value="F:monooxygenase activity"/>
    <property type="evidence" value="ECO:0007669"/>
    <property type="project" value="UniProtKB-KW"/>
</dbReference>
<evidence type="ECO:0000256" key="12">
    <source>
        <dbReference type="ARBA" id="ARBA00023326"/>
    </source>
</evidence>
<dbReference type="Pfam" id="PF03443">
    <property type="entry name" value="AA9"/>
    <property type="match status" value="1"/>
</dbReference>
<evidence type="ECO:0000256" key="10">
    <source>
        <dbReference type="ARBA" id="ARBA00023157"/>
    </source>
</evidence>
<dbReference type="GO" id="GO:0046872">
    <property type="term" value="F:metal ion binding"/>
    <property type="evidence" value="ECO:0007669"/>
    <property type="project" value="UniProtKB-KW"/>
</dbReference>
<evidence type="ECO:0000313" key="19">
    <source>
        <dbReference type="EMBL" id="KAH7324723.1"/>
    </source>
</evidence>
<proteinExistence type="inferred from homology"/>
<dbReference type="EMBL" id="JAGPNK010000003">
    <property type="protein sequence ID" value="KAH7324723.1"/>
    <property type="molecule type" value="Genomic_DNA"/>
</dbReference>
<accession>A0A8K0WV59</accession>
<dbReference type="Proteomes" id="UP000813444">
    <property type="component" value="Unassembled WGS sequence"/>
</dbReference>
<evidence type="ECO:0000256" key="8">
    <source>
        <dbReference type="ARBA" id="ARBA00023008"/>
    </source>
</evidence>
<evidence type="ECO:0000313" key="20">
    <source>
        <dbReference type="Proteomes" id="UP000813444"/>
    </source>
</evidence>
<dbReference type="GO" id="GO:0016787">
    <property type="term" value="F:hydrolase activity"/>
    <property type="evidence" value="ECO:0007669"/>
    <property type="project" value="UniProtKB-KW"/>
</dbReference>
<dbReference type="CDD" id="cd21175">
    <property type="entry name" value="LPMO_AA9"/>
    <property type="match status" value="1"/>
</dbReference>
<comment type="catalytic activity">
    <reaction evidence="14">
        <text>[(1-&gt;4)-beta-D-glucosyl]n+m + reduced acceptor + O2 = 4-dehydro-beta-D-glucosyl-[(1-&gt;4)-beta-D-glucosyl]n-1 + [(1-&gt;4)-beta-D-glucosyl]m + acceptor + H2O.</text>
        <dbReference type="EC" id="1.14.99.56"/>
    </reaction>
</comment>
<keyword evidence="5 17" id="KW-0732">Signal</keyword>
<dbReference type="InterPro" id="IPR049892">
    <property type="entry name" value="AA9"/>
</dbReference>
<feature type="domain" description="Auxiliary Activity family 9 catalytic" evidence="18">
    <location>
        <begin position="18"/>
        <end position="227"/>
    </location>
</feature>
<keyword evidence="6" id="KW-0136">Cellulose degradation</keyword>
<keyword evidence="7" id="KW-0560">Oxidoreductase</keyword>
<keyword evidence="8" id="KW-0186">Copper</keyword>
<organism evidence="19 20">
    <name type="scientific">Stachybotrys elegans</name>
    <dbReference type="NCBI Taxonomy" id="80388"/>
    <lineage>
        <taxon>Eukaryota</taxon>
        <taxon>Fungi</taxon>
        <taxon>Dikarya</taxon>
        <taxon>Ascomycota</taxon>
        <taxon>Pezizomycotina</taxon>
        <taxon>Sordariomycetes</taxon>
        <taxon>Hypocreomycetidae</taxon>
        <taxon>Hypocreales</taxon>
        <taxon>Stachybotryaceae</taxon>
        <taxon>Stachybotrys</taxon>
    </lineage>
</organism>
<comment type="similarity">
    <text evidence="13">Belongs to the polysaccharide monooxygenase AA9 family.</text>
</comment>
<protein>
    <recommendedName>
        <fullName evidence="15">lytic cellulose monooxygenase (C4-dehydrogenating)</fullName>
        <ecNumber evidence="15">1.14.99.56</ecNumber>
    </recommendedName>
</protein>
<evidence type="ECO:0000256" key="13">
    <source>
        <dbReference type="ARBA" id="ARBA00044502"/>
    </source>
</evidence>
<keyword evidence="20" id="KW-1185">Reference proteome</keyword>
<name>A0A8K0WV59_9HYPO</name>
<keyword evidence="12" id="KW-0624">Polysaccharide degradation</keyword>
<dbReference type="InterPro" id="IPR005103">
    <property type="entry name" value="AA9_LPMO"/>
</dbReference>
<feature type="region of interest" description="Disordered" evidence="16">
    <location>
        <begin position="231"/>
        <end position="259"/>
    </location>
</feature>